<gene>
    <name evidence="9" type="ORF">VM1G_06436</name>
</gene>
<dbReference type="Proteomes" id="UP000078559">
    <property type="component" value="Chromosome 6"/>
</dbReference>
<feature type="transmembrane region" description="Helical" evidence="7">
    <location>
        <begin position="191"/>
        <end position="215"/>
    </location>
</feature>
<feature type="compositionally biased region" description="Basic and acidic residues" evidence="6">
    <location>
        <begin position="116"/>
        <end position="134"/>
    </location>
</feature>
<name>A0A194W2L8_CYTMA</name>
<comment type="subcellular location">
    <subcellularLocation>
        <location evidence="1">Membrane</location>
        <topology evidence="1">Multi-pass membrane protein</topology>
    </subcellularLocation>
</comment>
<dbReference type="GO" id="GO:0022857">
    <property type="term" value="F:transmembrane transporter activity"/>
    <property type="evidence" value="ECO:0007669"/>
    <property type="project" value="InterPro"/>
</dbReference>
<evidence type="ECO:0000256" key="5">
    <source>
        <dbReference type="ARBA" id="ARBA00023136"/>
    </source>
</evidence>
<dbReference type="PANTHER" id="PTHR23502">
    <property type="entry name" value="MAJOR FACILITATOR SUPERFAMILY"/>
    <property type="match status" value="1"/>
</dbReference>
<dbReference type="EMBL" id="CM003103">
    <property type="protein sequence ID" value="KUI70522.1"/>
    <property type="molecule type" value="Genomic_DNA"/>
</dbReference>
<keyword evidence="4 7" id="KW-1133">Transmembrane helix</keyword>
<proteinExistence type="predicted"/>
<evidence type="ECO:0000313" key="9">
    <source>
        <dbReference type="EMBL" id="KUI70522.1"/>
    </source>
</evidence>
<dbReference type="Gene3D" id="1.20.1720.10">
    <property type="entry name" value="Multidrug resistance protein D"/>
    <property type="match status" value="1"/>
</dbReference>
<keyword evidence="3 7" id="KW-0812">Transmembrane</keyword>
<feature type="transmembrane region" description="Helical" evidence="7">
    <location>
        <begin position="427"/>
        <end position="452"/>
    </location>
</feature>
<feature type="region of interest" description="Disordered" evidence="6">
    <location>
        <begin position="646"/>
        <end position="668"/>
    </location>
</feature>
<dbReference type="Pfam" id="PF07690">
    <property type="entry name" value="MFS_1"/>
    <property type="match status" value="1"/>
</dbReference>
<feature type="transmembrane region" description="Helical" evidence="7">
    <location>
        <begin position="528"/>
        <end position="546"/>
    </location>
</feature>
<dbReference type="OrthoDB" id="440553at2759"/>
<evidence type="ECO:0000256" key="3">
    <source>
        <dbReference type="ARBA" id="ARBA00022692"/>
    </source>
</evidence>
<feature type="transmembrane region" description="Helical" evidence="7">
    <location>
        <begin position="552"/>
        <end position="570"/>
    </location>
</feature>
<evidence type="ECO:0000256" key="7">
    <source>
        <dbReference type="SAM" id="Phobius"/>
    </source>
</evidence>
<dbReference type="PROSITE" id="PS50850">
    <property type="entry name" value="MFS"/>
    <property type="match status" value="1"/>
</dbReference>
<feature type="region of interest" description="Disordered" evidence="6">
    <location>
        <begin position="88"/>
        <end position="175"/>
    </location>
</feature>
<feature type="transmembrane region" description="Helical" evidence="7">
    <location>
        <begin position="618"/>
        <end position="640"/>
    </location>
</feature>
<dbReference type="InterPro" id="IPR036259">
    <property type="entry name" value="MFS_trans_sf"/>
</dbReference>
<dbReference type="Gene3D" id="1.20.1250.20">
    <property type="entry name" value="MFS general substrate transporter like domains"/>
    <property type="match status" value="1"/>
</dbReference>
<keyword evidence="10" id="KW-1185">Reference proteome</keyword>
<evidence type="ECO:0000256" key="1">
    <source>
        <dbReference type="ARBA" id="ARBA00004141"/>
    </source>
</evidence>
<dbReference type="InterPro" id="IPR011701">
    <property type="entry name" value="MFS"/>
</dbReference>
<keyword evidence="5 7" id="KW-0472">Membrane</keyword>
<dbReference type="GO" id="GO:0005886">
    <property type="term" value="C:plasma membrane"/>
    <property type="evidence" value="ECO:0007669"/>
    <property type="project" value="TreeGrafter"/>
</dbReference>
<evidence type="ECO:0000256" key="4">
    <source>
        <dbReference type="ARBA" id="ARBA00022989"/>
    </source>
</evidence>
<feature type="transmembrane region" description="Helical" evidence="7">
    <location>
        <begin position="259"/>
        <end position="276"/>
    </location>
</feature>
<evidence type="ECO:0000256" key="2">
    <source>
        <dbReference type="ARBA" id="ARBA00022448"/>
    </source>
</evidence>
<accession>A0A194W2L8</accession>
<feature type="transmembrane region" description="Helical" evidence="7">
    <location>
        <begin position="348"/>
        <end position="367"/>
    </location>
</feature>
<feature type="domain" description="Major facilitator superfamily (MFS) profile" evidence="8">
    <location>
        <begin position="193"/>
        <end position="644"/>
    </location>
</feature>
<feature type="transmembrane region" description="Helical" evidence="7">
    <location>
        <begin position="464"/>
        <end position="484"/>
    </location>
</feature>
<dbReference type="FunFam" id="1.20.1720.10:FF:000009">
    <property type="entry name" value="MFS multidrug transporter"/>
    <property type="match status" value="1"/>
</dbReference>
<organism evidence="9 10">
    <name type="scientific">Cytospora mali</name>
    <name type="common">Apple Valsa canker fungus</name>
    <name type="synonym">Valsa mali</name>
    <dbReference type="NCBI Taxonomy" id="578113"/>
    <lineage>
        <taxon>Eukaryota</taxon>
        <taxon>Fungi</taxon>
        <taxon>Dikarya</taxon>
        <taxon>Ascomycota</taxon>
        <taxon>Pezizomycotina</taxon>
        <taxon>Sordariomycetes</taxon>
        <taxon>Sordariomycetidae</taxon>
        <taxon>Diaporthales</taxon>
        <taxon>Cytosporaceae</taxon>
        <taxon>Cytospora</taxon>
    </lineage>
</organism>
<dbReference type="SUPFAM" id="SSF103473">
    <property type="entry name" value="MFS general substrate transporter"/>
    <property type="match status" value="1"/>
</dbReference>
<evidence type="ECO:0000313" key="10">
    <source>
        <dbReference type="Proteomes" id="UP000078559"/>
    </source>
</evidence>
<protein>
    <submittedName>
        <fullName evidence="9">Quinidine resistance protein 2</fullName>
    </submittedName>
</protein>
<feature type="transmembrane region" description="Helical" evidence="7">
    <location>
        <begin position="227"/>
        <end position="247"/>
    </location>
</feature>
<keyword evidence="2" id="KW-0813">Transport</keyword>
<reference evidence="9" key="1">
    <citation type="submission" date="2014-12" db="EMBL/GenBank/DDBJ databases">
        <title>Genome Sequence of Valsa Canker Pathogens Uncovers a Specific Adaption of Colonization on Woody Bark.</title>
        <authorList>
            <person name="Yin Z."/>
            <person name="Liu H."/>
            <person name="Gao X."/>
            <person name="Li Z."/>
            <person name="Song N."/>
            <person name="Ke X."/>
            <person name="Dai Q."/>
            <person name="Wu Y."/>
            <person name="Sun Y."/>
            <person name="Xu J.-R."/>
            <person name="Kang Z.K."/>
            <person name="Wang L."/>
            <person name="Huang L."/>
        </authorList>
    </citation>
    <scope>NUCLEOTIDE SEQUENCE [LARGE SCALE GENOMIC DNA]</scope>
    <source>
        <strain evidence="9">03-8</strain>
    </source>
</reference>
<dbReference type="AlphaFoldDB" id="A0A194W2L8"/>
<evidence type="ECO:0000256" key="6">
    <source>
        <dbReference type="SAM" id="MobiDB-lite"/>
    </source>
</evidence>
<evidence type="ECO:0000259" key="8">
    <source>
        <dbReference type="PROSITE" id="PS50850"/>
    </source>
</evidence>
<feature type="transmembrane region" description="Helical" evidence="7">
    <location>
        <begin position="317"/>
        <end position="336"/>
    </location>
</feature>
<sequence>MRGTRNTNLEQYLSQALSTEPARETHVVLILAGQTVVQGVILVQLNPSEKPMKTFAKAGDAELESGNFGITINAVNWEISYFPSWESESPHTAMEKPPPPELDTPGSNPDCPQPAAKEEEVDPRGRPNAERLSEELPTTTDDVAAEAIEAEERDPDAAKEGVVDTTASSSDEQPAAHLEPIHSVIPRKQKVVIILVVAAAGLFSPLTGAIYLPALKSIASDLNVNTSLINLSITTYQIFQGLAPSFIGSLSDVKGRRPAYIATFSIYLVANLALALQNSYPALMVLRCLQSAGSSATIALGSATVADLCTRAERGTWVGYTTLGISLGPALGPVIGGLLNEYLGWHSIFWFLMIFSGIVTIIMVVMLPETGRSVVGNGSVPPKKWNRSVMQELRARRGQPLNGGTFYTEDKSTIQMPKKRPSPLSSLLILLEPEGGITLGFGALFFSGYFMVSTTLSEQLTTRFGFSSAVTGLCYLPLGVGSLISRWSAGKLFDYNFRRHARLLGQPLDLSRQQAIETFPIERIRLEVCLPMVYISCGTVLAYAWTMETKSSLAGIEVVLFFMGLFFSGVQQGLNTLVVDTHADTPATAIAANNLFRCFLSAGGTAVAPLMIEKMGLGFMGVFISGVWLFFSPCLWLVMLRGKKWREDEKARQDKKEAEKRQSEGETA</sequence>
<dbReference type="InterPro" id="IPR020846">
    <property type="entry name" value="MFS_dom"/>
</dbReference>
<dbReference type="PANTHER" id="PTHR23502:SF51">
    <property type="entry name" value="QUINIDINE RESISTANCE PROTEIN 1-RELATED"/>
    <property type="match status" value="1"/>
</dbReference>